<protein>
    <submittedName>
        <fullName evidence="1">Uncharacterized protein</fullName>
    </submittedName>
</protein>
<accession>A0A9Q3EPS8</accession>
<organism evidence="1 2">
    <name type="scientific">Austropuccinia psidii MF-1</name>
    <dbReference type="NCBI Taxonomy" id="1389203"/>
    <lineage>
        <taxon>Eukaryota</taxon>
        <taxon>Fungi</taxon>
        <taxon>Dikarya</taxon>
        <taxon>Basidiomycota</taxon>
        <taxon>Pucciniomycotina</taxon>
        <taxon>Pucciniomycetes</taxon>
        <taxon>Pucciniales</taxon>
        <taxon>Sphaerophragmiaceae</taxon>
        <taxon>Austropuccinia</taxon>
    </lineage>
</organism>
<keyword evidence="2" id="KW-1185">Reference proteome</keyword>
<dbReference type="EMBL" id="AVOT02029943">
    <property type="protein sequence ID" value="MBW0522965.1"/>
    <property type="molecule type" value="Genomic_DNA"/>
</dbReference>
<dbReference type="Proteomes" id="UP000765509">
    <property type="component" value="Unassembled WGS sequence"/>
</dbReference>
<comment type="caution">
    <text evidence="1">The sequence shown here is derived from an EMBL/GenBank/DDBJ whole genome shotgun (WGS) entry which is preliminary data.</text>
</comment>
<evidence type="ECO:0000313" key="2">
    <source>
        <dbReference type="Proteomes" id="UP000765509"/>
    </source>
</evidence>
<dbReference type="AlphaFoldDB" id="A0A9Q3EPS8"/>
<evidence type="ECO:0000313" key="1">
    <source>
        <dbReference type="EMBL" id="MBW0522965.1"/>
    </source>
</evidence>
<sequence length="91" mass="10396">MTIAHKAGNIHMNAVELSRWTLSNTPDNQAYAPLEAEPWLPMEGINITDIGTEFIEEVSESYKNYKSCHILKTFPDKYCKDTDFINSLDEV</sequence>
<name>A0A9Q3EPS8_9BASI</name>
<reference evidence="1" key="1">
    <citation type="submission" date="2021-03" db="EMBL/GenBank/DDBJ databases">
        <title>Draft genome sequence of rust myrtle Austropuccinia psidii MF-1, a brazilian biotype.</title>
        <authorList>
            <person name="Quecine M.C."/>
            <person name="Pachon D.M.R."/>
            <person name="Bonatelli M.L."/>
            <person name="Correr F.H."/>
            <person name="Franceschini L.M."/>
            <person name="Leite T.F."/>
            <person name="Margarido G.R.A."/>
            <person name="Almeida C.A."/>
            <person name="Ferrarezi J.A."/>
            <person name="Labate C.A."/>
        </authorList>
    </citation>
    <scope>NUCLEOTIDE SEQUENCE</scope>
    <source>
        <strain evidence="1">MF-1</strain>
    </source>
</reference>
<gene>
    <name evidence="1" type="ORF">O181_062680</name>
</gene>
<proteinExistence type="predicted"/>